<keyword evidence="2" id="KW-0732">Signal</keyword>
<keyword evidence="1" id="KW-1133">Transmembrane helix</keyword>
<keyword evidence="1" id="KW-0812">Transmembrane</keyword>
<reference evidence="5 6" key="1">
    <citation type="submission" date="2022-09" db="EMBL/GenBank/DDBJ databases">
        <authorList>
            <person name="Giprobiosintez L."/>
        </authorList>
    </citation>
    <scope>NUCLEOTIDE SEQUENCE [LARGE SCALE GENOMIC DNA]</scope>
    <source>
        <strain evidence="6">VKPM-B-12549 (GBS-15)</strain>
    </source>
</reference>
<sequence length="542" mass="60238">MCRAILLFTGLICALQVHARSLVIQNFHADIVVGVDATVDVSETIRSRFEGRWNGIYRSIPVEYHTPQGFNHHLFLDLLGATDPQGLSLKVEDASERHYRKFKIWIPGAEDVAKTVILHYRVRNGLKFFEDHDELYWNITGDEWEVPIEAASARIALPSGAEGVRTLAFTGSYGSREAAVEVQVRGREIDFRMRRPLAFHEGLTAVVGWNKGVVQRPTMMARAADFLRANWPLGLPLAVLIAMYRRWSVRGRDPRLRPIAPQYRPPEGLTPAELGTLIDGSADLRDITATLVDLAVKGYVLIEKEETDRLLGVFKNTDYLFLSCQPASTWGVLCPHERVLLSAVFSGGAKASVRLSELERKFYVHLPGICDRIFDALMARRYFSDRPDRVRRNYLLGGLVLGAVWLFGAILGAPYAGVHWGMAPGTLMLPGLISAVIVAAFGYFMPARTVAGTRALEAALGFEDFLEKVEVDRMDRMIRTPKCSSNCCLMPWRWAWKSAGWRHSPVSVASCRFGIGVGAPWISIPAVSPAISAASPLRPLPS</sequence>
<dbReference type="Proteomes" id="UP001359308">
    <property type="component" value="Chromosome"/>
</dbReference>
<accession>A0ABZ2F6D8</accession>
<feature type="chain" id="PRO_5046056550" evidence="2">
    <location>
        <begin position="20"/>
        <end position="542"/>
    </location>
</feature>
<proteinExistence type="predicted"/>
<dbReference type="Pfam" id="PF09972">
    <property type="entry name" value="DUF2207"/>
    <property type="match status" value="1"/>
</dbReference>
<feature type="domain" description="DUF2207" evidence="3">
    <location>
        <begin position="24"/>
        <end position="207"/>
    </location>
</feature>
<dbReference type="InterPro" id="IPR048389">
    <property type="entry name" value="YciQ-like_C"/>
</dbReference>
<dbReference type="EMBL" id="CP104311">
    <property type="protein sequence ID" value="WWF01990.1"/>
    <property type="molecule type" value="Genomic_DNA"/>
</dbReference>
<organism evidence="5 6">
    <name type="scientific">Methylococcus capsulatus</name>
    <dbReference type="NCBI Taxonomy" id="414"/>
    <lineage>
        <taxon>Bacteria</taxon>
        <taxon>Pseudomonadati</taxon>
        <taxon>Pseudomonadota</taxon>
        <taxon>Gammaproteobacteria</taxon>
        <taxon>Methylococcales</taxon>
        <taxon>Methylococcaceae</taxon>
        <taxon>Methylococcus</taxon>
    </lineage>
</organism>
<evidence type="ECO:0000259" key="3">
    <source>
        <dbReference type="Pfam" id="PF09972"/>
    </source>
</evidence>
<dbReference type="Pfam" id="PF20990">
    <property type="entry name" value="DUF2207_C"/>
    <property type="match status" value="1"/>
</dbReference>
<dbReference type="RefSeq" id="WP_198322859.1">
    <property type="nucleotide sequence ID" value="NZ_CP104311.1"/>
</dbReference>
<feature type="domain" description="Predicted membrane protein YciQ-like C-terminal" evidence="4">
    <location>
        <begin position="261"/>
        <end position="475"/>
    </location>
</feature>
<evidence type="ECO:0000313" key="5">
    <source>
        <dbReference type="EMBL" id="WWF01990.1"/>
    </source>
</evidence>
<keyword evidence="6" id="KW-1185">Reference proteome</keyword>
<name>A0ABZ2F6D8_METCP</name>
<keyword evidence="1" id="KW-0472">Membrane</keyword>
<feature type="transmembrane region" description="Helical" evidence="1">
    <location>
        <begin position="229"/>
        <end position="247"/>
    </location>
</feature>
<dbReference type="InterPro" id="IPR018702">
    <property type="entry name" value="DUF2207"/>
</dbReference>
<feature type="signal peptide" evidence="2">
    <location>
        <begin position="1"/>
        <end position="19"/>
    </location>
</feature>
<protein>
    <submittedName>
        <fullName evidence="5">DUF2207 domain-containing protein</fullName>
    </submittedName>
</protein>
<gene>
    <name evidence="5" type="ORF">N4J17_16220</name>
</gene>
<feature type="transmembrane region" description="Helical" evidence="1">
    <location>
        <begin position="427"/>
        <end position="445"/>
    </location>
</feature>
<evidence type="ECO:0000256" key="1">
    <source>
        <dbReference type="SAM" id="Phobius"/>
    </source>
</evidence>
<evidence type="ECO:0000256" key="2">
    <source>
        <dbReference type="SAM" id="SignalP"/>
    </source>
</evidence>
<evidence type="ECO:0000259" key="4">
    <source>
        <dbReference type="Pfam" id="PF20990"/>
    </source>
</evidence>
<evidence type="ECO:0000313" key="6">
    <source>
        <dbReference type="Proteomes" id="UP001359308"/>
    </source>
</evidence>
<feature type="transmembrane region" description="Helical" evidence="1">
    <location>
        <begin position="394"/>
        <end position="415"/>
    </location>
</feature>